<dbReference type="SUPFAM" id="SSF53697">
    <property type="entry name" value="SIS domain"/>
    <property type="match status" value="1"/>
</dbReference>
<dbReference type="RefSeq" id="WP_103381971.1">
    <property type="nucleotide sequence ID" value="NZ_BAABKS010000082.1"/>
</dbReference>
<evidence type="ECO:0000313" key="1">
    <source>
        <dbReference type="EMBL" id="MFD1232742.1"/>
    </source>
</evidence>
<keyword evidence="2" id="KW-1185">Reference proteome</keyword>
<evidence type="ECO:0000313" key="2">
    <source>
        <dbReference type="Proteomes" id="UP001597182"/>
    </source>
</evidence>
<accession>A0ABW3VCD9</accession>
<name>A0ABW3VCD9_9PSEU</name>
<keyword evidence="1" id="KW-0413">Isomerase</keyword>
<sequence>MALLDPADGPLAADAALVAARLAGETVASRIGDGDPSVWGRAATDALGWAALPRTSRPLLGQVAGLRERFRVDGARRVVLVTAPGLAHGADLLARAAGAPLTVLDSADPGAVADALAGDMATTVLVVVDPMGDPDGPAAAVARVLADAIREEGVEPAGRTVAVTEPGSPLDGPARAAGATVVTCERDVPARFGTLGAAGLVAAGLAGADLEEILADAAGAVDAVVADAAENPALELAGLLTAGSGPLRIAAGTGPDGLAGWVEHLVGGSTGGLGPLPLVGDPWPGAGGSGRVLSLQRDETFFATRGGVGAQVVLWQHAVAVAARVLGADPFAGGIAPALAEGTPAALPCVGVDGDVEIRAAGDWLPDGTTSVADALRALAARAEGTLAVEAWLDPVDDASAAVLRPELARRTGLLTTFGWAPRGHDGLGRHHRDAPGAAFCVVTGESEHDRAVPGGGTLADLVAAQVGADAADLVARGRPVLGLHLRDRLGGLVTVARAVEQL</sequence>
<organism evidence="1 2">
    <name type="scientific">Pseudonocardia benzenivorans</name>
    <dbReference type="NCBI Taxonomy" id="228005"/>
    <lineage>
        <taxon>Bacteria</taxon>
        <taxon>Bacillati</taxon>
        <taxon>Actinomycetota</taxon>
        <taxon>Actinomycetes</taxon>
        <taxon>Pseudonocardiales</taxon>
        <taxon>Pseudonocardiaceae</taxon>
        <taxon>Pseudonocardia</taxon>
    </lineage>
</organism>
<protein>
    <submittedName>
        <fullName evidence="1">Glucose-6-phosphate isomerase</fullName>
    </submittedName>
</protein>
<dbReference type="GO" id="GO:0016853">
    <property type="term" value="F:isomerase activity"/>
    <property type="evidence" value="ECO:0007669"/>
    <property type="project" value="UniProtKB-KW"/>
</dbReference>
<dbReference type="InterPro" id="IPR046348">
    <property type="entry name" value="SIS_dom_sf"/>
</dbReference>
<dbReference type="Proteomes" id="UP001597182">
    <property type="component" value="Unassembled WGS sequence"/>
</dbReference>
<dbReference type="InterPro" id="IPR001672">
    <property type="entry name" value="G6P_Isomerase"/>
</dbReference>
<dbReference type="Gene3D" id="3.40.50.10490">
    <property type="entry name" value="Glucose-6-phosphate isomerase like protein, domain 1"/>
    <property type="match status" value="1"/>
</dbReference>
<gene>
    <name evidence="1" type="ORF">ACFQ34_05555</name>
</gene>
<reference evidence="2" key="1">
    <citation type="journal article" date="2019" name="Int. J. Syst. Evol. Microbiol.">
        <title>The Global Catalogue of Microorganisms (GCM) 10K type strain sequencing project: providing services to taxonomists for standard genome sequencing and annotation.</title>
        <authorList>
            <consortium name="The Broad Institute Genomics Platform"/>
            <consortium name="The Broad Institute Genome Sequencing Center for Infectious Disease"/>
            <person name="Wu L."/>
            <person name="Ma J."/>
        </authorList>
    </citation>
    <scope>NUCLEOTIDE SEQUENCE [LARGE SCALE GENOMIC DNA]</scope>
    <source>
        <strain evidence="2">CCUG 49018</strain>
    </source>
</reference>
<dbReference type="PROSITE" id="PS51463">
    <property type="entry name" value="P_GLUCOSE_ISOMERASE_3"/>
    <property type="match status" value="1"/>
</dbReference>
<comment type="caution">
    <text evidence="1">The sequence shown here is derived from an EMBL/GenBank/DDBJ whole genome shotgun (WGS) entry which is preliminary data.</text>
</comment>
<dbReference type="EMBL" id="JBHTMB010000037">
    <property type="protein sequence ID" value="MFD1232742.1"/>
    <property type="molecule type" value="Genomic_DNA"/>
</dbReference>
<proteinExistence type="predicted"/>